<evidence type="ECO:0000259" key="3">
    <source>
        <dbReference type="Pfam" id="PF00501"/>
    </source>
</evidence>
<dbReference type="GeneID" id="113512983"/>
<comment type="subcellular location">
    <subcellularLocation>
        <location evidence="1">Peroxisome</location>
    </subcellularLocation>
</comment>
<sequence>MSIKQGFRVTNAFAKINNSVFSVVARKIHVWNDDKTVNSPYKDVVIPETTLAEYVWQVLDKHPTKTATICAITKRHYTFEQIYKQSQTLGANLRRKFNIQDGDTVAVLLPNIPEYPTVVFGILNAGGIVTTLNPIYTAYEVQRQIQLSEAKLIVTLPELVTVVNKALELAKVNIPVIAVNTNQDLPDGTVSYKELVEDNHVDLNVLKQVKRNVNDVAFLPYSSGTTGLPKGVELTNKCLVANLQQQTTDMRMYSFTTETNQDSVLAVLPIFHVYGLSYVMLQSLTAGLKLVTLPKFQPDTFLHSLLEYKINNLYLAPPMVLFLGSHPQATSKHLESLRVMVSGAAPLSRVDLDKLMGKVKHEFHFTQGYGMTEASPLVTISPIGSKEYETSGFALPNIQLRVVDGDLKNLGPGEVGELLIKGPNLMRGYKNNPEANKEVFVDNDWYRSGDLVSINDRGLVTIADRLKELIKVKGYQVPPAELENVVKENPVVADAAVIGAPDPQTGERPKAFVVLKEGSKATEQDIINFVSERVAPYKKIKEVVFLDNIPKNPSGKILRRVLKEKYC</sequence>
<dbReference type="SUPFAM" id="SSF56801">
    <property type="entry name" value="Acetyl-CoA synthetase-like"/>
    <property type="match status" value="1"/>
</dbReference>
<dbReference type="Gene3D" id="3.30.300.30">
    <property type="match status" value="1"/>
</dbReference>
<dbReference type="Pfam" id="PF00501">
    <property type="entry name" value="AMP-binding"/>
    <property type="match status" value="1"/>
</dbReference>
<organism evidence="5 6">
    <name type="scientific">Galleria mellonella</name>
    <name type="common">Greater wax moth</name>
    <dbReference type="NCBI Taxonomy" id="7137"/>
    <lineage>
        <taxon>Eukaryota</taxon>
        <taxon>Metazoa</taxon>
        <taxon>Ecdysozoa</taxon>
        <taxon>Arthropoda</taxon>
        <taxon>Hexapoda</taxon>
        <taxon>Insecta</taxon>
        <taxon>Pterygota</taxon>
        <taxon>Neoptera</taxon>
        <taxon>Endopterygota</taxon>
        <taxon>Lepidoptera</taxon>
        <taxon>Glossata</taxon>
        <taxon>Ditrysia</taxon>
        <taxon>Pyraloidea</taxon>
        <taxon>Pyralidae</taxon>
        <taxon>Galleriinae</taxon>
        <taxon>Galleria</taxon>
    </lineage>
</organism>
<proteinExistence type="predicted"/>
<evidence type="ECO:0000256" key="2">
    <source>
        <dbReference type="ARBA" id="ARBA00023140"/>
    </source>
</evidence>
<keyword evidence="5" id="KW-1185">Reference proteome</keyword>
<evidence type="ECO:0000313" key="6">
    <source>
        <dbReference type="RefSeq" id="XP_052749606.1"/>
    </source>
</evidence>
<reference evidence="6" key="1">
    <citation type="submission" date="2025-08" db="UniProtKB">
        <authorList>
            <consortium name="RefSeq"/>
        </authorList>
    </citation>
    <scope>IDENTIFICATION</scope>
    <source>
        <tissue evidence="6">Whole larvae</tissue>
    </source>
</reference>
<feature type="domain" description="AMP-binding enzyme C-terminal" evidence="4">
    <location>
        <begin position="481"/>
        <end position="556"/>
    </location>
</feature>
<dbReference type="Gene3D" id="3.40.50.12780">
    <property type="entry name" value="N-terminal domain of ligase-like"/>
    <property type="match status" value="1"/>
</dbReference>
<dbReference type="InterPro" id="IPR025110">
    <property type="entry name" value="AMP-bd_C"/>
</dbReference>
<accession>A0ABM3MDY3</accession>
<dbReference type="Proteomes" id="UP001652740">
    <property type="component" value="Unplaced"/>
</dbReference>
<gene>
    <name evidence="6" type="primary">LOC113512983</name>
</gene>
<dbReference type="InterPro" id="IPR042099">
    <property type="entry name" value="ANL_N_sf"/>
</dbReference>
<feature type="domain" description="AMP-dependent synthetase/ligase" evidence="3">
    <location>
        <begin position="58"/>
        <end position="429"/>
    </location>
</feature>
<evidence type="ECO:0000259" key="4">
    <source>
        <dbReference type="Pfam" id="PF13193"/>
    </source>
</evidence>
<name>A0ABM3MDY3_GALME</name>
<dbReference type="InterPro" id="IPR000873">
    <property type="entry name" value="AMP-dep_synth/lig_dom"/>
</dbReference>
<dbReference type="InterPro" id="IPR020845">
    <property type="entry name" value="AMP-binding_CS"/>
</dbReference>
<dbReference type="PROSITE" id="PS00455">
    <property type="entry name" value="AMP_BINDING"/>
    <property type="match status" value="1"/>
</dbReference>
<keyword evidence="2" id="KW-0576">Peroxisome</keyword>
<dbReference type="PANTHER" id="PTHR24096">
    <property type="entry name" value="LONG-CHAIN-FATTY-ACID--COA LIGASE"/>
    <property type="match status" value="1"/>
</dbReference>
<protein>
    <submittedName>
        <fullName evidence="6">Uncharacterized protein LOC113512983</fullName>
    </submittedName>
</protein>
<evidence type="ECO:0000313" key="5">
    <source>
        <dbReference type="Proteomes" id="UP001652740"/>
    </source>
</evidence>
<dbReference type="CDD" id="cd05911">
    <property type="entry name" value="Firefly_Luc_like"/>
    <property type="match status" value="1"/>
</dbReference>
<dbReference type="RefSeq" id="XP_052749606.1">
    <property type="nucleotide sequence ID" value="XM_052893646.1"/>
</dbReference>
<dbReference type="Pfam" id="PF13193">
    <property type="entry name" value="AMP-binding_C"/>
    <property type="match status" value="1"/>
</dbReference>
<dbReference type="InterPro" id="IPR045851">
    <property type="entry name" value="AMP-bd_C_sf"/>
</dbReference>
<evidence type="ECO:0000256" key="1">
    <source>
        <dbReference type="ARBA" id="ARBA00004275"/>
    </source>
</evidence>
<dbReference type="PANTHER" id="PTHR24096:SF422">
    <property type="entry name" value="BCDNA.GH02901"/>
    <property type="match status" value="1"/>
</dbReference>